<evidence type="ECO:0000313" key="15">
    <source>
        <dbReference type="EMBL" id="GAV55059.1"/>
    </source>
</evidence>
<comment type="subunit">
    <text evidence="4">Monomer.</text>
</comment>
<dbReference type="GO" id="GO:0005739">
    <property type="term" value="C:mitochondrion"/>
    <property type="evidence" value="ECO:0007669"/>
    <property type="project" value="TreeGrafter"/>
</dbReference>
<dbReference type="Pfam" id="PF09810">
    <property type="entry name" value="Exo5"/>
    <property type="match status" value="1"/>
</dbReference>
<dbReference type="InterPro" id="IPR019190">
    <property type="entry name" value="EXOV"/>
</dbReference>
<reference evidence="15 16" key="1">
    <citation type="submission" date="2016-08" db="EMBL/GenBank/DDBJ databases">
        <title>Draft genome sequence of allopolyploid Zygosaccharomyces rouxii.</title>
        <authorList>
            <person name="Watanabe J."/>
            <person name="Uehara K."/>
            <person name="Mogi Y."/>
            <person name="Tsukioka Y."/>
        </authorList>
    </citation>
    <scope>NUCLEOTIDE SEQUENCE [LARGE SCALE GENOMIC DNA]</scope>
    <source>
        <strain evidence="15 16">NBRC 110957</strain>
    </source>
</reference>
<evidence type="ECO:0000256" key="11">
    <source>
        <dbReference type="ARBA" id="ARBA00023004"/>
    </source>
</evidence>
<evidence type="ECO:0000256" key="7">
    <source>
        <dbReference type="ARBA" id="ARBA00022722"/>
    </source>
</evidence>
<evidence type="ECO:0000256" key="13">
    <source>
        <dbReference type="ARBA" id="ARBA00023125"/>
    </source>
</evidence>
<evidence type="ECO:0000256" key="8">
    <source>
        <dbReference type="ARBA" id="ARBA00022801"/>
    </source>
</evidence>
<evidence type="ECO:0000256" key="14">
    <source>
        <dbReference type="ARBA" id="ARBA00030412"/>
    </source>
</evidence>
<dbReference type="GO" id="GO:0051539">
    <property type="term" value="F:4 iron, 4 sulfur cluster binding"/>
    <property type="evidence" value="ECO:0007669"/>
    <property type="project" value="UniProtKB-KW"/>
</dbReference>
<evidence type="ECO:0000256" key="5">
    <source>
        <dbReference type="ARBA" id="ARBA00013561"/>
    </source>
</evidence>
<dbReference type="AlphaFoldDB" id="A0A1Q3AH37"/>
<keyword evidence="7" id="KW-0540">Nuclease</keyword>
<dbReference type="OrthoDB" id="354769at2759"/>
<comment type="caution">
    <text evidence="15">The sequence shown here is derived from an EMBL/GenBank/DDBJ whole genome shotgun (WGS) entry which is preliminary data.</text>
</comment>
<organism evidence="15 16">
    <name type="scientific">Zygosaccharomyces rouxii</name>
    <dbReference type="NCBI Taxonomy" id="4956"/>
    <lineage>
        <taxon>Eukaryota</taxon>
        <taxon>Fungi</taxon>
        <taxon>Dikarya</taxon>
        <taxon>Ascomycota</taxon>
        <taxon>Saccharomycotina</taxon>
        <taxon>Saccharomycetes</taxon>
        <taxon>Saccharomycetales</taxon>
        <taxon>Saccharomycetaceae</taxon>
        <taxon>Zygosaccharomyces</taxon>
    </lineage>
</organism>
<dbReference type="Proteomes" id="UP000187013">
    <property type="component" value="Unassembled WGS sequence"/>
</dbReference>
<comment type="similarity">
    <text evidence="3">Belongs to the EXO5 family.</text>
</comment>
<keyword evidence="8" id="KW-0378">Hydrolase</keyword>
<evidence type="ECO:0000256" key="10">
    <source>
        <dbReference type="ARBA" id="ARBA00022842"/>
    </source>
</evidence>
<dbReference type="GO" id="GO:0045145">
    <property type="term" value="F:single-stranded DNA 5'-3' DNA exonuclease activity"/>
    <property type="evidence" value="ECO:0007669"/>
    <property type="project" value="InterPro"/>
</dbReference>
<keyword evidence="10" id="KW-0460">Magnesium</keyword>
<sequence>MSKLRPKCLTNIFQVRDKSHLHQAISLSSREIGLTDQELETIDKLPFFDKSRANTTKRPLNTKRQAYLNEKLPAVKLLFGENSQYPGFINHSLPSTMPIPFEAVQGSDEEVVANRLSVTKLLTKSWCELRHAYDIYARIPMFEGKPITKGKEEHQRLEDETHSLAEEQRAFEKDFEVVIPDDDFHKLADSWFASLVKMVNLFTDGEAREVLCHGYLNREKSNLVEGPITGDENVLVSGIIDHLILKLRDVPVSNNVLPLRLENTIVSKNSEDIALVFDQLKRAGPSLKNKFEVMVSDVKTRFMRKIPSQQSVLQGSKLQVMYYRYFMEVLGQNPHETYEKLLTNAQRRGFDVNRFIDPAKLLSMMAADDMIRMDMYRLKNGEPIGFEPFDDSELDVSETAIYDMSGYHDMITDARVIHKYSDFFELWAKPVTLKYLAARLAQMYHHLAPLLSDKLMIEYYYNGDNFHNIIFEFDFEMLKEQSSDSAKFWFGKRDIEPIDRNLKNFVTFCKYCDYESVCSWKRGGTDMCKELGADLAKTQVN</sequence>
<protein>
    <recommendedName>
        <fullName evidence="5">Exonuclease V, mitochondrial</fullName>
    </recommendedName>
    <alternativeName>
        <fullName evidence="14">Defects in morphology protein 1</fullName>
    </alternativeName>
</protein>
<dbReference type="GO" id="GO:0003677">
    <property type="term" value="F:DNA binding"/>
    <property type="evidence" value="ECO:0007669"/>
    <property type="project" value="UniProtKB-KW"/>
</dbReference>
<accession>A0A1Q3AH37</accession>
<evidence type="ECO:0000256" key="4">
    <source>
        <dbReference type="ARBA" id="ARBA00011245"/>
    </source>
</evidence>
<comment type="cofactor">
    <cofactor evidence="1">
        <name>Mg(2+)</name>
        <dbReference type="ChEBI" id="CHEBI:18420"/>
    </cofactor>
</comment>
<evidence type="ECO:0000256" key="12">
    <source>
        <dbReference type="ARBA" id="ARBA00023014"/>
    </source>
</evidence>
<evidence type="ECO:0000256" key="3">
    <source>
        <dbReference type="ARBA" id="ARBA00009797"/>
    </source>
</evidence>
<dbReference type="EMBL" id="BDGX01000045">
    <property type="protein sequence ID" value="GAV55059.1"/>
    <property type="molecule type" value="Genomic_DNA"/>
</dbReference>
<proteinExistence type="inferred from homology"/>
<evidence type="ECO:0000256" key="1">
    <source>
        <dbReference type="ARBA" id="ARBA00001946"/>
    </source>
</evidence>
<evidence type="ECO:0000313" key="16">
    <source>
        <dbReference type="Proteomes" id="UP000187013"/>
    </source>
</evidence>
<dbReference type="GO" id="GO:0036297">
    <property type="term" value="P:interstrand cross-link repair"/>
    <property type="evidence" value="ECO:0007669"/>
    <property type="project" value="TreeGrafter"/>
</dbReference>
<keyword evidence="11" id="KW-0408">Iron</keyword>
<dbReference type="PANTHER" id="PTHR14464">
    <property type="entry name" value="EXONUCLEASE V"/>
    <property type="match status" value="1"/>
</dbReference>
<comment type="cofactor">
    <cofactor evidence="2">
        <name>[4Fe-4S] cluster</name>
        <dbReference type="ChEBI" id="CHEBI:49883"/>
    </cofactor>
</comment>
<gene>
    <name evidence="15" type="ORF">ZYGR_0AS03820</name>
</gene>
<keyword evidence="12" id="KW-0411">Iron-sulfur</keyword>
<evidence type="ECO:0000256" key="6">
    <source>
        <dbReference type="ARBA" id="ARBA00022485"/>
    </source>
</evidence>
<evidence type="ECO:0000256" key="2">
    <source>
        <dbReference type="ARBA" id="ARBA00001966"/>
    </source>
</evidence>
<dbReference type="GO" id="GO:0005634">
    <property type="term" value="C:nucleus"/>
    <property type="evidence" value="ECO:0007669"/>
    <property type="project" value="TreeGrafter"/>
</dbReference>
<keyword evidence="9" id="KW-0269">Exonuclease</keyword>
<keyword evidence="13" id="KW-0238">DNA-binding</keyword>
<keyword evidence="6" id="KW-0004">4Fe-4S</keyword>
<name>A0A1Q3AH37_ZYGRO</name>
<dbReference type="PANTHER" id="PTHR14464:SF4">
    <property type="entry name" value="EXONUCLEASE V"/>
    <property type="match status" value="1"/>
</dbReference>
<keyword evidence="6" id="KW-0479">Metal-binding</keyword>
<evidence type="ECO:0000256" key="9">
    <source>
        <dbReference type="ARBA" id="ARBA00022839"/>
    </source>
</evidence>